<feature type="region of interest" description="Disordered" evidence="1">
    <location>
        <begin position="27"/>
        <end position="59"/>
    </location>
</feature>
<feature type="compositionally biased region" description="Polar residues" evidence="1">
    <location>
        <begin position="122"/>
        <end position="133"/>
    </location>
</feature>
<protein>
    <submittedName>
        <fullName evidence="2">Uncharacterized protein</fullName>
    </submittedName>
</protein>
<dbReference type="EMBL" id="ML996093">
    <property type="protein sequence ID" value="KAF2148214.1"/>
    <property type="molecule type" value="Genomic_DNA"/>
</dbReference>
<feature type="region of interest" description="Disordered" evidence="1">
    <location>
        <begin position="111"/>
        <end position="133"/>
    </location>
</feature>
<dbReference type="AlphaFoldDB" id="A0A9P4MFR9"/>
<gene>
    <name evidence="2" type="ORF">K461DRAFT_316076</name>
</gene>
<comment type="caution">
    <text evidence="2">The sequence shown here is derived from an EMBL/GenBank/DDBJ whole genome shotgun (WGS) entry which is preliminary data.</text>
</comment>
<sequence>MSSPLPHYSCEAMISTSYFFTTMPSQAIHGRQSQRREQGRRQSITTWRSRTSAHNKKLSLSKSTLNSIAEEDEPFPNHRSIPPPAKQTFARKVKSLVKSIRITVVNGLRCTSKRRQNRAPKPTNTSSSAETTEQSLTAILRWSAVKRLKSWLHSSPAIHQRRRPQYTGVERVASDGLHVRVCHRATPEETNPLLSDGDGSDPASDASNANSTTTVENFWARVDDVNESDFDDDIRAPARSSKGRKCWPGKKRLLQQGSKAVRSLGRALTVRDDVTYLEEYYAMGAWWM</sequence>
<accession>A0A9P4MFR9</accession>
<evidence type="ECO:0000256" key="1">
    <source>
        <dbReference type="SAM" id="MobiDB-lite"/>
    </source>
</evidence>
<organism evidence="2 3">
    <name type="scientific">Myriangium duriaei CBS 260.36</name>
    <dbReference type="NCBI Taxonomy" id="1168546"/>
    <lineage>
        <taxon>Eukaryota</taxon>
        <taxon>Fungi</taxon>
        <taxon>Dikarya</taxon>
        <taxon>Ascomycota</taxon>
        <taxon>Pezizomycotina</taxon>
        <taxon>Dothideomycetes</taxon>
        <taxon>Dothideomycetidae</taxon>
        <taxon>Myriangiales</taxon>
        <taxon>Myriangiaceae</taxon>
        <taxon>Myriangium</taxon>
    </lineage>
</organism>
<feature type="region of interest" description="Disordered" evidence="1">
    <location>
        <begin position="185"/>
        <end position="212"/>
    </location>
</feature>
<proteinExistence type="predicted"/>
<evidence type="ECO:0000313" key="3">
    <source>
        <dbReference type="Proteomes" id="UP000799439"/>
    </source>
</evidence>
<dbReference type="Proteomes" id="UP000799439">
    <property type="component" value="Unassembled WGS sequence"/>
</dbReference>
<keyword evidence="3" id="KW-1185">Reference proteome</keyword>
<reference evidence="2" key="1">
    <citation type="journal article" date="2020" name="Stud. Mycol.">
        <title>101 Dothideomycetes genomes: a test case for predicting lifestyles and emergence of pathogens.</title>
        <authorList>
            <person name="Haridas S."/>
            <person name="Albert R."/>
            <person name="Binder M."/>
            <person name="Bloem J."/>
            <person name="Labutti K."/>
            <person name="Salamov A."/>
            <person name="Andreopoulos B."/>
            <person name="Baker S."/>
            <person name="Barry K."/>
            <person name="Bills G."/>
            <person name="Bluhm B."/>
            <person name="Cannon C."/>
            <person name="Castanera R."/>
            <person name="Culley D."/>
            <person name="Daum C."/>
            <person name="Ezra D."/>
            <person name="Gonzalez J."/>
            <person name="Henrissat B."/>
            <person name="Kuo A."/>
            <person name="Liang C."/>
            <person name="Lipzen A."/>
            <person name="Lutzoni F."/>
            <person name="Magnuson J."/>
            <person name="Mondo S."/>
            <person name="Nolan M."/>
            <person name="Ohm R."/>
            <person name="Pangilinan J."/>
            <person name="Park H.-J."/>
            <person name="Ramirez L."/>
            <person name="Alfaro M."/>
            <person name="Sun H."/>
            <person name="Tritt A."/>
            <person name="Yoshinaga Y."/>
            <person name="Zwiers L.-H."/>
            <person name="Turgeon B."/>
            <person name="Goodwin S."/>
            <person name="Spatafora J."/>
            <person name="Crous P."/>
            <person name="Grigoriev I."/>
        </authorList>
    </citation>
    <scope>NUCLEOTIDE SEQUENCE</scope>
    <source>
        <strain evidence="2">CBS 260.36</strain>
    </source>
</reference>
<name>A0A9P4MFR9_9PEZI</name>
<feature type="compositionally biased region" description="Low complexity" evidence="1">
    <location>
        <begin position="195"/>
        <end position="212"/>
    </location>
</feature>
<evidence type="ECO:0000313" key="2">
    <source>
        <dbReference type="EMBL" id="KAF2148214.1"/>
    </source>
</evidence>